<dbReference type="Proteomes" id="UP000193391">
    <property type="component" value="Unassembled WGS sequence"/>
</dbReference>
<sequence>MCECGELIGDKPDLSSADDRVHIRSAQMVRVIIISIMAAAPVKQGWEQGGKRVSASLDMCQILSDTFSDTQALLRITPSRSSKQQKNRVAHFAMQPGGKITGGYSLIPC</sequence>
<dbReference type="AlphaFoldDB" id="A0A1Y2L1E1"/>
<organism evidence="1 2">
    <name type="scientific">Thalassospira mesophila</name>
    <dbReference type="NCBI Taxonomy" id="1293891"/>
    <lineage>
        <taxon>Bacteria</taxon>
        <taxon>Pseudomonadati</taxon>
        <taxon>Pseudomonadota</taxon>
        <taxon>Alphaproteobacteria</taxon>
        <taxon>Rhodospirillales</taxon>
        <taxon>Thalassospiraceae</taxon>
        <taxon>Thalassospira</taxon>
    </lineage>
</organism>
<dbReference type="EMBL" id="JFKA01000005">
    <property type="protein sequence ID" value="OSQ37884.1"/>
    <property type="molecule type" value="Genomic_DNA"/>
</dbReference>
<protein>
    <submittedName>
        <fullName evidence="1">Uncharacterized protein</fullName>
    </submittedName>
</protein>
<reference evidence="1 2" key="1">
    <citation type="submission" date="2014-03" db="EMBL/GenBank/DDBJ databases">
        <title>The draft genome sequence of Thalassospira mesophila JCM 18969.</title>
        <authorList>
            <person name="Lai Q."/>
            <person name="Shao Z."/>
        </authorList>
    </citation>
    <scope>NUCLEOTIDE SEQUENCE [LARGE SCALE GENOMIC DNA]</scope>
    <source>
        <strain evidence="1 2">JCM 18969</strain>
    </source>
</reference>
<comment type="caution">
    <text evidence="1">The sequence shown here is derived from an EMBL/GenBank/DDBJ whole genome shotgun (WGS) entry which is preliminary data.</text>
</comment>
<gene>
    <name evidence="1" type="ORF">TMES_12920</name>
</gene>
<keyword evidence="2" id="KW-1185">Reference proteome</keyword>
<name>A0A1Y2L1E1_9PROT</name>
<accession>A0A1Y2L1E1</accession>
<evidence type="ECO:0000313" key="2">
    <source>
        <dbReference type="Proteomes" id="UP000193391"/>
    </source>
</evidence>
<evidence type="ECO:0000313" key="1">
    <source>
        <dbReference type="EMBL" id="OSQ37884.1"/>
    </source>
</evidence>
<proteinExistence type="predicted"/>